<evidence type="ECO:0000259" key="2">
    <source>
        <dbReference type="Pfam" id="PF00248"/>
    </source>
</evidence>
<feature type="domain" description="NADP-dependent oxidoreductase" evidence="2">
    <location>
        <begin position="16"/>
        <end position="309"/>
    </location>
</feature>
<sequence length="340" mass="37539">MAPTASLGKNGPHVVRMGLGLMGLSGMYGHSIPESERLAFLDHAYEIGQTFWDSADIYGDSEDLIGKWFKANPNNRDKIFLATKFGHIITPDGIFVDSSPEYVKEACAASLKRLGIPAIDLYYAHRVDGKTPIEKTVAAMVELQLEGKIKYIGLSEVSAATLRRANKVHQITAVQVEYSPFALEIETMDLLNTCRDLGVAVVAYSPLGRGLFTGAIRSTDDFAEDDFRRSVPRFSKENFSNNLVLVDQLNAIAEQKRITPSQLVLAWLLAQGHDIFPIPGTSKISRLDENVKALEVELTREETQAIRQACEAADITGDRYPEALMSALFADTPQLKVEDF</sequence>
<dbReference type="PANTHER" id="PTHR43625:SF40">
    <property type="entry name" value="ALDO-KETO REDUCTASE YAKC [NADP(+)]"/>
    <property type="match status" value="1"/>
</dbReference>
<name>A0A2V1DJS4_9PLEO</name>
<proteinExistence type="predicted"/>
<dbReference type="InterPro" id="IPR020471">
    <property type="entry name" value="AKR"/>
</dbReference>
<dbReference type="PANTHER" id="PTHR43625">
    <property type="entry name" value="AFLATOXIN B1 ALDEHYDE REDUCTASE"/>
    <property type="match status" value="1"/>
</dbReference>
<dbReference type="PRINTS" id="PR00069">
    <property type="entry name" value="ALDKETRDTASE"/>
</dbReference>
<dbReference type="STRING" id="97972.A0A2V1DJS4"/>
<evidence type="ECO:0000313" key="4">
    <source>
        <dbReference type="Proteomes" id="UP000244855"/>
    </source>
</evidence>
<dbReference type="OrthoDB" id="37537at2759"/>
<dbReference type="SUPFAM" id="SSF51430">
    <property type="entry name" value="NAD(P)-linked oxidoreductase"/>
    <property type="match status" value="1"/>
</dbReference>
<dbReference type="GO" id="GO:0016491">
    <property type="term" value="F:oxidoreductase activity"/>
    <property type="evidence" value="ECO:0007669"/>
    <property type="project" value="UniProtKB-KW"/>
</dbReference>
<accession>A0A2V1DJS4</accession>
<dbReference type="InterPro" id="IPR023210">
    <property type="entry name" value="NADP_OxRdtase_dom"/>
</dbReference>
<reference evidence="3 4" key="1">
    <citation type="journal article" date="2018" name="Sci. Rep.">
        <title>Comparative genomics provides insights into the lifestyle and reveals functional heterogeneity of dark septate endophytic fungi.</title>
        <authorList>
            <person name="Knapp D.G."/>
            <person name="Nemeth J.B."/>
            <person name="Barry K."/>
            <person name="Hainaut M."/>
            <person name="Henrissat B."/>
            <person name="Johnson J."/>
            <person name="Kuo A."/>
            <person name="Lim J.H.P."/>
            <person name="Lipzen A."/>
            <person name="Nolan M."/>
            <person name="Ohm R.A."/>
            <person name="Tamas L."/>
            <person name="Grigoriev I.V."/>
            <person name="Spatafora J.W."/>
            <person name="Nagy L.G."/>
            <person name="Kovacs G.M."/>
        </authorList>
    </citation>
    <scope>NUCLEOTIDE SEQUENCE [LARGE SCALE GENOMIC DNA]</scope>
    <source>
        <strain evidence="3 4">DSE2036</strain>
    </source>
</reference>
<evidence type="ECO:0000313" key="3">
    <source>
        <dbReference type="EMBL" id="PVH97873.1"/>
    </source>
</evidence>
<dbReference type="InterPro" id="IPR036812">
    <property type="entry name" value="NAD(P)_OxRdtase_dom_sf"/>
</dbReference>
<dbReference type="Pfam" id="PF00248">
    <property type="entry name" value="Aldo_ket_red"/>
    <property type="match status" value="1"/>
</dbReference>
<keyword evidence="1" id="KW-0560">Oxidoreductase</keyword>
<keyword evidence="4" id="KW-1185">Reference proteome</keyword>
<dbReference type="EMBL" id="KZ805426">
    <property type="protein sequence ID" value="PVH97873.1"/>
    <property type="molecule type" value="Genomic_DNA"/>
</dbReference>
<dbReference type="Gene3D" id="3.20.20.100">
    <property type="entry name" value="NADP-dependent oxidoreductase domain"/>
    <property type="match status" value="1"/>
</dbReference>
<dbReference type="InterPro" id="IPR050791">
    <property type="entry name" value="Aldo-Keto_reductase"/>
</dbReference>
<protein>
    <submittedName>
        <fullName evidence="3">Aldo-keto reductase, putative</fullName>
    </submittedName>
</protein>
<dbReference type="GO" id="GO:0005737">
    <property type="term" value="C:cytoplasm"/>
    <property type="evidence" value="ECO:0007669"/>
    <property type="project" value="TreeGrafter"/>
</dbReference>
<evidence type="ECO:0000256" key="1">
    <source>
        <dbReference type="ARBA" id="ARBA00023002"/>
    </source>
</evidence>
<dbReference type="Proteomes" id="UP000244855">
    <property type="component" value="Unassembled WGS sequence"/>
</dbReference>
<gene>
    <name evidence="3" type="ORF">DM02DRAFT_532304</name>
</gene>
<dbReference type="AlphaFoldDB" id="A0A2V1DJS4"/>
<organism evidence="3 4">
    <name type="scientific">Periconia macrospinosa</name>
    <dbReference type="NCBI Taxonomy" id="97972"/>
    <lineage>
        <taxon>Eukaryota</taxon>
        <taxon>Fungi</taxon>
        <taxon>Dikarya</taxon>
        <taxon>Ascomycota</taxon>
        <taxon>Pezizomycotina</taxon>
        <taxon>Dothideomycetes</taxon>
        <taxon>Pleosporomycetidae</taxon>
        <taxon>Pleosporales</taxon>
        <taxon>Massarineae</taxon>
        <taxon>Periconiaceae</taxon>
        <taxon>Periconia</taxon>
    </lineage>
</organism>